<evidence type="ECO:0000313" key="23">
    <source>
        <dbReference type="RefSeq" id="XP_042564497.1"/>
    </source>
</evidence>
<dbReference type="Pfam" id="PF00447">
    <property type="entry name" value="HSF_DNA-bind"/>
    <property type="match status" value="1"/>
</dbReference>
<keyword evidence="22" id="KW-1185">Reference proteome</keyword>
<feature type="region of interest" description="Disordered" evidence="20">
    <location>
        <begin position="460"/>
        <end position="550"/>
    </location>
</feature>
<keyword evidence="12" id="KW-0010">Activator</keyword>
<evidence type="ECO:0000256" key="14">
    <source>
        <dbReference type="ARBA" id="ARBA00023242"/>
    </source>
</evidence>
<evidence type="ECO:0000256" key="18">
    <source>
        <dbReference type="ARBA" id="ARBA00079386"/>
    </source>
</evidence>
<evidence type="ECO:0000256" key="1">
    <source>
        <dbReference type="ARBA" id="ARBA00004123"/>
    </source>
</evidence>
<evidence type="ECO:0000256" key="10">
    <source>
        <dbReference type="ARBA" id="ARBA00023015"/>
    </source>
</evidence>
<evidence type="ECO:0000256" key="2">
    <source>
        <dbReference type="ARBA" id="ARBA00004286"/>
    </source>
</evidence>
<dbReference type="PANTHER" id="PTHR10015">
    <property type="entry name" value="HEAT SHOCK TRANSCRIPTION FACTOR"/>
    <property type="match status" value="1"/>
</dbReference>
<dbReference type="GO" id="GO:0007283">
    <property type="term" value="P:spermatogenesis"/>
    <property type="evidence" value="ECO:0007669"/>
    <property type="project" value="UniProtKB-KW"/>
</dbReference>
<keyword evidence="15" id="KW-0469">Meiosis</keyword>
<keyword evidence="7" id="KW-0597">Phosphoprotein</keyword>
<keyword evidence="5" id="KW-0158">Chromosome</keyword>
<keyword evidence="14" id="KW-0539">Nucleus</keyword>
<comment type="subunit">
    <text evidence="4">Homooligomer.</text>
</comment>
<keyword evidence="9" id="KW-0744">Spermatogenesis</keyword>
<evidence type="ECO:0000256" key="11">
    <source>
        <dbReference type="ARBA" id="ARBA00023125"/>
    </source>
</evidence>
<dbReference type="SMART" id="SM00415">
    <property type="entry name" value="HSF"/>
    <property type="match status" value="1"/>
</dbReference>
<dbReference type="AlphaFoldDB" id="A0A8M1KKV0"/>
<comment type="similarity">
    <text evidence="3 19">Belongs to the HSF family.</text>
</comment>
<dbReference type="GO" id="GO:0003700">
    <property type="term" value="F:DNA-binding transcription factor activity"/>
    <property type="evidence" value="ECO:0007669"/>
    <property type="project" value="InterPro"/>
</dbReference>
<evidence type="ECO:0000256" key="17">
    <source>
        <dbReference type="ARBA" id="ARBA00070265"/>
    </source>
</evidence>
<keyword evidence="11" id="KW-0238">DNA-binding</keyword>
<evidence type="ECO:0000256" key="15">
    <source>
        <dbReference type="ARBA" id="ARBA00023254"/>
    </source>
</evidence>
<evidence type="ECO:0000256" key="19">
    <source>
        <dbReference type="RuleBase" id="RU004020"/>
    </source>
</evidence>
<dbReference type="GeneID" id="105896086"/>
<proteinExistence type="inferred from homology"/>
<gene>
    <name evidence="23" type="primary">hsf5</name>
</gene>
<dbReference type="FunFam" id="1.10.10.10:FF:000531">
    <property type="entry name" value="Heat shock transcription factor 5"/>
    <property type="match status" value="1"/>
</dbReference>
<evidence type="ECO:0000256" key="13">
    <source>
        <dbReference type="ARBA" id="ARBA00023163"/>
    </source>
</evidence>
<evidence type="ECO:0000256" key="5">
    <source>
        <dbReference type="ARBA" id="ARBA00022454"/>
    </source>
</evidence>
<dbReference type="InterPro" id="IPR000232">
    <property type="entry name" value="HSF_DNA-bd"/>
</dbReference>
<name>A0A8M1KKV0_CLUHA</name>
<comment type="function">
    <text evidence="16">DNA-binding transcription factor that is essential for male fertility, spermatogenesis and meiotic prophase progression in spermatocytes under non-stress conditions. Positvely and negatively regulates gene expression to ensure progression of meiotic prophase beyond pachytene stage in spermatocytes. Plays a role in male germline meiotic sex chromosome remodeling and silencing through regulation of SMARCA4.</text>
</comment>
<protein>
    <recommendedName>
        <fullName evidence="17">Heat shock factor protein 5</fullName>
    </recommendedName>
    <alternativeName>
        <fullName evidence="18">Heat shock transcription factor 5</fullName>
    </alternativeName>
</protein>
<evidence type="ECO:0000256" key="8">
    <source>
        <dbReference type="ARBA" id="ARBA00022782"/>
    </source>
</evidence>
<keyword evidence="8" id="KW-0221">Differentiation</keyword>
<evidence type="ECO:0000313" key="22">
    <source>
        <dbReference type="Proteomes" id="UP000515152"/>
    </source>
</evidence>
<dbReference type="Proteomes" id="UP000515152">
    <property type="component" value="Chromosome 8"/>
</dbReference>
<keyword evidence="23" id="KW-0346">Stress response</keyword>
<sequence>MEFEEALLTIPINPNNFPAKLWRLVNSPKNRSIRWDSCGEGVMIDQQHFEAELLSPVKPNGESSDLFKTTNFTSFIRQLNLYGFRKVVLAPGNSERSGERDLTLMDGIQHHFHNPNFKKDHPELLVNLKRLTSMNKAKLEAGLEVNCRPPSRFRRLLVNSPDANDRDQIEKQGTMFAGPIHRGLSRDKVAPHPYHRGQVQPKEYDRTPIPARGWIMGHGDASSPTTFYTDKGIPVSVIRRFMTDPPCPVQSSPTTVHVQQGSQSVSINGQKLSGFAPHHSQYRPGFYSAVCQCCTSGAMDTDMSSCVHQTASSFPHYSYYQPNYQVGYLHPSNQNQDWQSTELQDTKKNDVNLDTVFQIVDELQASPKIHMVKVETAEEHYRPALPAESGPECTVYGLSAQASSQGNAGDSVNNAGMSIAMDSNTMAPYAPVPMGGIIMAMPGNVPSGIAFTVGGTASNLPEAASEGRTEQRPSLPEPAESTSTYVNQVTSNAVHEGSSDKALKNEADTTINLSDITMSQEGRSSRKQSKSPETWRCNMADSVEEDPLPM</sequence>
<evidence type="ECO:0000256" key="20">
    <source>
        <dbReference type="SAM" id="MobiDB-lite"/>
    </source>
</evidence>
<evidence type="ECO:0000256" key="12">
    <source>
        <dbReference type="ARBA" id="ARBA00023159"/>
    </source>
</evidence>
<evidence type="ECO:0000256" key="3">
    <source>
        <dbReference type="ARBA" id="ARBA00006403"/>
    </source>
</evidence>
<dbReference type="RefSeq" id="XP_042564497.1">
    <property type="nucleotide sequence ID" value="XM_042708563.1"/>
</dbReference>
<evidence type="ECO:0000256" key="7">
    <source>
        <dbReference type="ARBA" id="ARBA00022553"/>
    </source>
</evidence>
<feature type="compositionally biased region" description="Polar residues" evidence="20">
    <location>
        <begin position="480"/>
        <end position="493"/>
    </location>
</feature>
<dbReference type="GO" id="GO:0043565">
    <property type="term" value="F:sequence-specific DNA binding"/>
    <property type="evidence" value="ECO:0007669"/>
    <property type="project" value="InterPro"/>
</dbReference>
<dbReference type="KEGG" id="char:105896086"/>
<evidence type="ECO:0000256" key="6">
    <source>
        <dbReference type="ARBA" id="ARBA00022491"/>
    </source>
</evidence>
<organism evidence="22 23">
    <name type="scientific">Clupea harengus</name>
    <name type="common">Atlantic herring</name>
    <dbReference type="NCBI Taxonomy" id="7950"/>
    <lineage>
        <taxon>Eukaryota</taxon>
        <taxon>Metazoa</taxon>
        <taxon>Chordata</taxon>
        <taxon>Craniata</taxon>
        <taxon>Vertebrata</taxon>
        <taxon>Euteleostomi</taxon>
        <taxon>Actinopterygii</taxon>
        <taxon>Neopterygii</taxon>
        <taxon>Teleostei</taxon>
        <taxon>Clupei</taxon>
        <taxon>Clupeiformes</taxon>
        <taxon>Clupeoidei</taxon>
        <taxon>Clupeidae</taxon>
        <taxon>Clupea</taxon>
    </lineage>
</organism>
<evidence type="ECO:0000259" key="21">
    <source>
        <dbReference type="SMART" id="SM00415"/>
    </source>
</evidence>
<evidence type="ECO:0000256" key="16">
    <source>
        <dbReference type="ARBA" id="ARBA00054015"/>
    </source>
</evidence>
<dbReference type="CTD" id="124535"/>
<feature type="domain" description="HSF-type DNA-binding" evidence="21">
    <location>
        <begin position="13"/>
        <end position="131"/>
    </location>
</feature>
<feature type="compositionally biased region" description="Polar residues" evidence="20">
    <location>
        <begin position="508"/>
        <end position="522"/>
    </location>
</feature>
<feature type="compositionally biased region" description="Basic and acidic residues" evidence="20">
    <location>
        <begin position="497"/>
        <end position="507"/>
    </location>
</feature>
<reference evidence="23" key="1">
    <citation type="submission" date="2025-08" db="UniProtKB">
        <authorList>
            <consortium name="RefSeq"/>
        </authorList>
    </citation>
    <scope>IDENTIFICATION</scope>
</reference>
<keyword evidence="13" id="KW-0804">Transcription</keyword>
<evidence type="ECO:0000256" key="4">
    <source>
        <dbReference type="ARBA" id="ARBA00011182"/>
    </source>
</evidence>
<keyword evidence="6" id="KW-0678">Repressor</keyword>
<dbReference type="GO" id="GO:0030154">
    <property type="term" value="P:cell differentiation"/>
    <property type="evidence" value="ECO:0007669"/>
    <property type="project" value="UniProtKB-KW"/>
</dbReference>
<dbReference type="OrthoDB" id="6418155at2759"/>
<accession>A0A8M1KKV0</accession>
<evidence type="ECO:0000256" key="9">
    <source>
        <dbReference type="ARBA" id="ARBA00022871"/>
    </source>
</evidence>
<dbReference type="GO" id="GO:0051321">
    <property type="term" value="P:meiotic cell cycle"/>
    <property type="evidence" value="ECO:0007669"/>
    <property type="project" value="UniProtKB-KW"/>
</dbReference>
<dbReference type="GO" id="GO:0005634">
    <property type="term" value="C:nucleus"/>
    <property type="evidence" value="ECO:0007669"/>
    <property type="project" value="UniProtKB-SubCell"/>
</dbReference>
<dbReference type="GO" id="GO:0005694">
    <property type="term" value="C:chromosome"/>
    <property type="evidence" value="ECO:0007669"/>
    <property type="project" value="UniProtKB-SubCell"/>
</dbReference>
<comment type="subcellular location">
    <subcellularLocation>
        <location evidence="2">Chromosome</location>
    </subcellularLocation>
    <subcellularLocation>
        <location evidence="1">Nucleus</location>
    </subcellularLocation>
</comment>
<dbReference type="PANTHER" id="PTHR10015:SF278">
    <property type="entry name" value="HEAT SHOCK FACTOR PROTEIN 5"/>
    <property type="match status" value="1"/>
</dbReference>
<keyword evidence="10" id="KW-0805">Transcription regulation</keyword>